<comment type="function">
    <text evidence="10 11">Involved in cell wall formation. Catalyzes the final step in the synthesis of UDP-N-acetylmuramoyl-pentapeptide, the precursor of murein.</text>
</comment>
<dbReference type="SUPFAM" id="SSF63418">
    <property type="entry name" value="MurE/MurF N-terminal domain"/>
    <property type="match status" value="1"/>
</dbReference>
<sequence>MDSISIDEILGITRGELLQGERDLKIKNVKIDSRKIQNGDLYIPIIGEKNNGHEYIEQAFLNGGSVSLTQEKDRPFPEKMTVILVESTLEAMKALASFNRHRYQLPVIAITGSSGKTTTKDLVASVLAQKYTTLKTEGNFNNEYGIPQTLFNLGPEHEMAVIEMGMDHLGDISKSIRSVDPDIGVITNIGLCHIERLKTQENIFLAKKEILQTLKNDGMALVNGDDGFLKKLKEEKNSYQVQTFGINDQQSIKALEYVSNSSGLQMLVEWEGKKENYSFGFPGVHNVYNCLVAIWLGHFYKMTQPEIQKGLDAFVPSGNRMNIFSIGKIKVINDAYNANPDAMKASLDVLETVGADYGRRIAVLGDMLEMGDFGPAAHYEIGEYARKKADVLIGVGDLGKEICRGYGQNRNDVYHVANADAAGACLRKIIASEDIVLIKASRGMGLEKVLDYIEGGNK</sequence>
<accession>A0ABR6WSE9</accession>
<dbReference type="EMBL" id="WJBC01000003">
    <property type="protein sequence ID" value="MBC3803527.1"/>
    <property type="molecule type" value="Genomic_DNA"/>
</dbReference>
<keyword evidence="3 10" id="KW-0132">Cell division</keyword>
<keyword evidence="2 10" id="KW-0436">Ligase</keyword>
<evidence type="ECO:0000256" key="6">
    <source>
        <dbReference type="ARBA" id="ARBA00022960"/>
    </source>
</evidence>
<dbReference type="PANTHER" id="PTHR43024:SF1">
    <property type="entry name" value="UDP-N-ACETYLMURAMOYL-TRIPEPTIDE--D-ALANYL-D-ALANINE LIGASE"/>
    <property type="match status" value="1"/>
</dbReference>
<dbReference type="NCBIfam" id="TIGR01143">
    <property type="entry name" value="murF"/>
    <property type="match status" value="1"/>
</dbReference>
<dbReference type="Proteomes" id="UP000603234">
    <property type="component" value="Unassembled WGS sequence"/>
</dbReference>
<evidence type="ECO:0000313" key="16">
    <source>
        <dbReference type="Proteomes" id="UP000603234"/>
    </source>
</evidence>
<feature type="domain" description="Mur ligase central" evidence="14">
    <location>
        <begin position="110"/>
        <end position="295"/>
    </location>
</feature>
<evidence type="ECO:0000259" key="14">
    <source>
        <dbReference type="Pfam" id="PF08245"/>
    </source>
</evidence>
<dbReference type="InterPro" id="IPR004101">
    <property type="entry name" value="Mur_ligase_C"/>
</dbReference>
<comment type="caution">
    <text evidence="15">The sequence shown here is derived from an EMBL/GenBank/DDBJ whole genome shotgun (WGS) entry which is preliminary data.</text>
</comment>
<reference evidence="15 16" key="1">
    <citation type="journal article" date="2020" name="mSystems">
        <title>Defining Genomic and Predicted Metabolic Features of the Acetobacterium Genus.</title>
        <authorList>
            <person name="Ross D.E."/>
            <person name="Marshall C.W."/>
            <person name="Gulliver D."/>
            <person name="May H.D."/>
            <person name="Norman R.S."/>
        </authorList>
    </citation>
    <scope>NUCLEOTIDE SEQUENCE [LARGE SCALE GENOMIC DNA]</scope>
    <source>
        <strain evidence="15 16">DSM 8238</strain>
    </source>
</reference>
<evidence type="ECO:0000256" key="9">
    <source>
        <dbReference type="ARBA" id="ARBA00023316"/>
    </source>
</evidence>
<dbReference type="InterPro" id="IPR000713">
    <property type="entry name" value="Mur_ligase_N"/>
</dbReference>
<evidence type="ECO:0000256" key="5">
    <source>
        <dbReference type="ARBA" id="ARBA00022840"/>
    </source>
</evidence>
<dbReference type="Pfam" id="PF08245">
    <property type="entry name" value="Mur_ligase_M"/>
    <property type="match status" value="1"/>
</dbReference>
<name>A0ABR6WSE9_9FIRM</name>
<evidence type="ECO:0000313" key="15">
    <source>
        <dbReference type="EMBL" id="MBC3803527.1"/>
    </source>
</evidence>
<dbReference type="Gene3D" id="3.40.1390.10">
    <property type="entry name" value="MurE/MurF, N-terminal domain"/>
    <property type="match status" value="1"/>
</dbReference>
<dbReference type="RefSeq" id="WP_186841435.1">
    <property type="nucleotide sequence ID" value="NZ_WJBC01000003.1"/>
</dbReference>
<keyword evidence="8 10" id="KW-0131">Cell cycle</keyword>
<evidence type="ECO:0000259" key="12">
    <source>
        <dbReference type="Pfam" id="PF01225"/>
    </source>
</evidence>
<dbReference type="InterPro" id="IPR036615">
    <property type="entry name" value="Mur_ligase_C_dom_sf"/>
</dbReference>
<dbReference type="Pfam" id="PF02875">
    <property type="entry name" value="Mur_ligase_C"/>
    <property type="match status" value="1"/>
</dbReference>
<evidence type="ECO:0000259" key="13">
    <source>
        <dbReference type="Pfam" id="PF02875"/>
    </source>
</evidence>
<comment type="similarity">
    <text evidence="10">Belongs to the MurCDEF family. MurF subfamily.</text>
</comment>
<dbReference type="EC" id="6.3.2.10" evidence="10 11"/>
<feature type="binding site" evidence="10">
    <location>
        <begin position="112"/>
        <end position="118"/>
    </location>
    <ligand>
        <name>ATP</name>
        <dbReference type="ChEBI" id="CHEBI:30616"/>
    </ligand>
</feature>
<evidence type="ECO:0000256" key="3">
    <source>
        <dbReference type="ARBA" id="ARBA00022618"/>
    </source>
</evidence>
<evidence type="ECO:0000256" key="10">
    <source>
        <dbReference type="HAMAP-Rule" id="MF_02019"/>
    </source>
</evidence>
<evidence type="ECO:0000256" key="8">
    <source>
        <dbReference type="ARBA" id="ARBA00023306"/>
    </source>
</evidence>
<dbReference type="InterPro" id="IPR051046">
    <property type="entry name" value="MurCDEF_CellWall_CoF430Synth"/>
</dbReference>
<dbReference type="GO" id="GO:0016874">
    <property type="term" value="F:ligase activity"/>
    <property type="evidence" value="ECO:0007669"/>
    <property type="project" value="UniProtKB-KW"/>
</dbReference>
<dbReference type="InterPro" id="IPR036565">
    <property type="entry name" value="Mur-like_cat_sf"/>
</dbReference>
<dbReference type="SUPFAM" id="SSF53244">
    <property type="entry name" value="MurD-like peptide ligases, peptide-binding domain"/>
    <property type="match status" value="1"/>
</dbReference>
<evidence type="ECO:0000256" key="7">
    <source>
        <dbReference type="ARBA" id="ARBA00022984"/>
    </source>
</evidence>
<comment type="pathway">
    <text evidence="10 11">Cell wall biogenesis; peptidoglycan biosynthesis.</text>
</comment>
<dbReference type="InterPro" id="IPR035911">
    <property type="entry name" value="MurE/MurF_N"/>
</dbReference>
<organism evidence="15 16">
    <name type="scientific">Acetobacterium fimetarium</name>
    <dbReference type="NCBI Taxonomy" id="52691"/>
    <lineage>
        <taxon>Bacteria</taxon>
        <taxon>Bacillati</taxon>
        <taxon>Bacillota</taxon>
        <taxon>Clostridia</taxon>
        <taxon>Eubacteriales</taxon>
        <taxon>Eubacteriaceae</taxon>
        <taxon>Acetobacterium</taxon>
    </lineage>
</organism>
<keyword evidence="6 10" id="KW-0133">Cell shape</keyword>
<gene>
    <name evidence="10 15" type="primary">murF</name>
    <name evidence="15" type="ORF">GH808_03635</name>
</gene>
<evidence type="ECO:0000256" key="2">
    <source>
        <dbReference type="ARBA" id="ARBA00022598"/>
    </source>
</evidence>
<evidence type="ECO:0000256" key="1">
    <source>
        <dbReference type="ARBA" id="ARBA00022490"/>
    </source>
</evidence>
<feature type="domain" description="Mur ligase C-terminal" evidence="13">
    <location>
        <begin position="320"/>
        <end position="442"/>
    </location>
</feature>
<keyword evidence="4 10" id="KW-0547">Nucleotide-binding</keyword>
<dbReference type="HAMAP" id="MF_02019">
    <property type="entry name" value="MurF"/>
    <property type="match status" value="1"/>
</dbReference>
<protein>
    <recommendedName>
        <fullName evidence="10 11">UDP-N-acetylmuramoyl-tripeptide--D-alanyl-D-alanine ligase</fullName>
        <ecNumber evidence="10 11">6.3.2.10</ecNumber>
    </recommendedName>
    <alternativeName>
        <fullName evidence="10">D-alanyl-D-alanine-adding enzyme</fullName>
    </alternativeName>
</protein>
<comment type="catalytic activity">
    <reaction evidence="10 11">
        <text>D-alanyl-D-alanine + UDP-N-acetyl-alpha-D-muramoyl-L-alanyl-gamma-D-glutamyl-meso-2,6-diaminopimelate + ATP = UDP-N-acetyl-alpha-D-muramoyl-L-alanyl-gamma-D-glutamyl-meso-2,6-diaminopimeloyl-D-alanyl-D-alanine + ADP + phosphate + H(+)</text>
        <dbReference type="Rhea" id="RHEA:28374"/>
        <dbReference type="ChEBI" id="CHEBI:15378"/>
        <dbReference type="ChEBI" id="CHEBI:30616"/>
        <dbReference type="ChEBI" id="CHEBI:43474"/>
        <dbReference type="ChEBI" id="CHEBI:57822"/>
        <dbReference type="ChEBI" id="CHEBI:61386"/>
        <dbReference type="ChEBI" id="CHEBI:83905"/>
        <dbReference type="ChEBI" id="CHEBI:456216"/>
        <dbReference type="EC" id="6.3.2.10"/>
    </reaction>
</comment>
<keyword evidence="9 10" id="KW-0961">Cell wall biogenesis/degradation</keyword>
<dbReference type="Pfam" id="PF01225">
    <property type="entry name" value="Mur_ligase"/>
    <property type="match status" value="1"/>
</dbReference>
<dbReference type="InterPro" id="IPR013221">
    <property type="entry name" value="Mur_ligase_cen"/>
</dbReference>
<keyword evidence="16" id="KW-1185">Reference proteome</keyword>
<dbReference type="InterPro" id="IPR005863">
    <property type="entry name" value="UDP-N-AcMur_synth"/>
</dbReference>
<keyword evidence="5 10" id="KW-0067">ATP-binding</keyword>
<keyword evidence="7 10" id="KW-0573">Peptidoglycan synthesis</keyword>
<comment type="subcellular location">
    <subcellularLocation>
        <location evidence="10 11">Cytoplasm</location>
    </subcellularLocation>
</comment>
<proteinExistence type="inferred from homology"/>
<keyword evidence="1 10" id="KW-0963">Cytoplasm</keyword>
<dbReference type="Gene3D" id="3.40.1190.10">
    <property type="entry name" value="Mur-like, catalytic domain"/>
    <property type="match status" value="1"/>
</dbReference>
<evidence type="ECO:0000256" key="11">
    <source>
        <dbReference type="RuleBase" id="RU004136"/>
    </source>
</evidence>
<dbReference type="PANTHER" id="PTHR43024">
    <property type="entry name" value="UDP-N-ACETYLMURAMOYL-TRIPEPTIDE--D-ALANYL-D-ALANINE LIGASE"/>
    <property type="match status" value="1"/>
</dbReference>
<feature type="domain" description="Mur ligase N-terminal catalytic" evidence="12">
    <location>
        <begin position="25"/>
        <end position="97"/>
    </location>
</feature>
<dbReference type="SUPFAM" id="SSF53623">
    <property type="entry name" value="MurD-like peptide ligases, catalytic domain"/>
    <property type="match status" value="1"/>
</dbReference>
<evidence type="ECO:0000256" key="4">
    <source>
        <dbReference type="ARBA" id="ARBA00022741"/>
    </source>
</evidence>
<dbReference type="Gene3D" id="3.90.190.20">
    <property type="entry name" value="Mur ligase, C-terminal domain"/>
    <property type="match status" value="1"/>
</dbReference>